<comment type="caution">
    <text evidence="1">The sequence shown here is derived from an EMBL/GenBank/DDBJ whole genome shotgun (WGS) entry which is preliminary data.</text>
</comment>
<proteinExistence type="predicted"/>
<reference evidence="1 2" key="2">
    <citation type="submission" date="2014-09" db="EMBL/GenBank/DDBJ databases">
        <authorList>
            <consortium name="NBRP consortium"/>
            <person name="Sawabe T."/>
            <person name="Meirelles P."/>
            <person name="Nakanishi M."/>
            <person name="Sayaka M."/>
            <person name="Hattori M."/>
            <person name="Ohkuma M."/>
        </authorList>
    </citation>
    <scope>NUCLEOTIDE SEQUENCE [LARGE SCALE GENOMIC DNA]</scope>
    <source>
        <strain evidence="1 2">JCM 19240</strain>
    </source>
</reference>
<accession>A0A090TLP6</accession>
<protein>
    <submittedName>
        <fullName evidence="1">Uncharacterized protein</fullName>
    </submittedName>
</protein>
<reference evidence="1 2" key="1">
    <citation type="submission" date="2014-09" db="EMBL/GenBank/DDBJ databases">
        <title>Vibrio maritimus JCM 19240. (C210) whole genome shotgun sequence.</title>
        <authorList>
            <person name="Sawabe T."/>
            <person name="Meirelles P."/>
            <person name="Nakanishi M."/>
            <person name="Sayaka M."/>
            <person name="Hattori M."/>
            <person name="Ohkuma M."/>
        </authorList>
    </citation>
    <scope>NUCLEOTIDE SEQUENCE [LARGE SCALE GENOMIC DNA]</scope>
    <source>
        <strain evidence="1 2">JCM 19240</strain>
    </source>
</reference>
<dbReference type="AlphaFoldDB" id="A0A090TLP6"/>
<organism evidence="1 2">
    <name type="scientific">Vibrio maritimus</name>
    <dbReference type="NCBI Taxonomy" id="990268"/>
    <lineage>
        <taxon>Bacteria</taxon>
        <taxon>Pseudomonadati</taxon>
        <taxon>Pseudomonadota</taxon>
        <taxon>Gammaproteobacteria</taxon>
        <taxon>Vibrionales</taxon>
        <taxon>Vibrionaceae</taxon>
        <taxon>Vibrio</taxon>
    </lineage>
</organism>
<name>A0A090TLP6_9VIBR</name>
<keyword evidence="2" id="KW-1185">Reference proteome</keyword>
<evidence type="ECO:0000313" key="1">
    <source>
        <dbReference type="EMBL" id="GAL32232.1"/>
    </source>
</evidence>
<gene>
    <name evidence="1" type="ORF">JCM19240_5663</name>
</gene>
<sequence>MPSCEVMEKVETPIHFFTGDFVSDERLQEYVDYSNLVLDNSCVPMRRTIAYITRINLKDFESHDTGRLHKQLIDTVGGATLKPMQKKGRYYGLILPEGHAFGRGGFVGEAHLNFSRSFL</sequence>
<dbReference type="Proteomes" id="UP000029224">
    <property type="component" value="Unassembled WGS sequence"/>
</dbReference>
<evidence type="ECO:0000313" key="2">
    <source>
        <dbReference type="Proteomes" id="UP000029224"/>
    </source>
</evidence>
<dbReference type="EMBL" id="BBMT01000001">
    <property type="protein sequence ID" value="GAL32232.1"/>
    <property type="molecule type" value="Genomic_DNA"/>
</dbReference>